<dbReference type="EMBL" id="ML006229">
    <property type="protein sequence ID" value="RKP16797.1"/>
    <property type="molecule type" value="Genomic_DNA"/>
</dbReference>
<accession>A0A075B4U0</accession>
<evidence type="ECO:0000313" key="3">
    <source>
        <dbReference type="Proteomes" id="UP000030755"/>
    </source>
</evidence>
<keyword evidence="3" id="KW-1185">Reference proteome</keyword>
<proteinExistence type="predicted"/>
<reference evidence="2" key="3">
    <citation type="submission" date="2018-08" db="EMBL/GenBank/DDBJ databases">
        <title>Leveraging single-cell genomics to expand the Fungal Tree of Life.</title>
        <authorList>
            <consortium name="DOE Joint Genome Institute"/>
            <person name="Ahrendt S.R."/>
            <person name="Quandt C.A."/>
            <person name="Ciobanu D."/>
            <person name="Clum A."/>
            <person name="Salamov A."/>
            <person name="Andreopoulos B."/>
            <person name="Cheng J.-F."/>
            <person name="Woyke T."/>
            <person name="Pelin A."/>
            <person name="Henrissat B."/>
            <person name="Reynolds N."/>
            <person name="Benny G.L."/>
            <person name="Smith M.E."/>
            <person name="James T.Y."/>
            <person name="Grigoriev I.V."/>
        </authorList>
    </citation>
    <scope>NUCLEOTIDE SEQUENCE</scope>
    <source>
        <strain evidence="2">CSF55</strain>
    </source>
</reference>
<dbReference type="AlphaFoldDB" id="A0A075B4U0"/>
<evidence type="ECO:0000313" key="1">
    <source>
        <dbReference type="EMBL" id="EPZ36485.1"/>
    </source>
</evidence>
<reference evidence="1 3" key="1">
    <citation type="journal article" date="2013" name="Curr. Biol.">
        <title>Shared signatures of parasitism and phylogenomics unite Cryptomycota and microsporidia.</title>
        <authorList>
            <person name="James T.Y."/>
            <person name="Pelin A."/>
            <person name="Bonen L."/>
            <person name="Ahrendt S."/>
            <person name="Sain D."/>
            <person name="Corradi N."/>
            <person name="Stajich J.E."/>
        </authorList>
    </citation>
    <scope>NUCLEOTIDE SEQUENCE [LARGE SCALE GENOMIC DNA]</scope>
    <source>
        <strain evidence="1 3">CSF55</strain>
        <strain evidence="1 3">CSF55</strain>
    </source>
</reference>
<name>A0A075B4U0_ROZAC</name>
<organism evidence="1 3">
    <name type="scientific">Rozella allomycis (strain CSF55)</name>
    <dbReference type="NCBI Taxonomy" id="988480"/>
    <lineage>
        <taxon>Eukaryota</taxon>
        <taxon>Fungi</taxon>
        <taxon>Fungi incertae sedis</taxon>
        <taxon>Cryptomycota</taxon>
        <taxon>Cryptomycota incertae sedis</taxon>
        <taxon>Rozella</taxon>
    </lineage>
</organism>
<dbReference type="Proteomes" id="UP000030755">
    <property type="component" value="Unassembled WGS sequence"/>
</dbReference>
<gene>
    <name evidence="1" type="ORF">O9G_005794</name>
    <name evidence="2" type="ORF">ROZALSC1DRAFT_31343</name>
</gene>
<sequence>MENVPLHSRSLLEALNTLELDVLKNVANLNKPNPDFTLTDIENIRAHLAESLEDSELSDDQIKDISGKYKDRWEEAVKKFRSANLNIQKWWETQLLTRKRTELLNNASIQ</sequence>
<evidence type="ECO:0000313" key="4">
    <source>
        <dbReference type="Proteomes" id="UP000281549"/>
    </source>
</evidence>
<protein>
    <submittedName>
        <fullName evidence="1">Uncharacterized protein</fullName>
    </submittedName>
</protein>
<dbReference type="HOGENOM" id="CLU_2172502_0_0_1"/>
<evidence type="ECO:0000313" key="2">
    <source>
        <dbReference type="EMBL" id="RKP16797.1"/>
    </source>
</evidence>
<reference evidence="4" key="2">
    <citation type="journal article" date="2018" name="Nat. Microbiol.">
        <title>Leveraging single-cell genomics to expand the fungal tree of life.</title>
        <authorList>
            <person name="Ahrendt S.R."/>
            <person name="Quandt C.A."/>
            <person name="Ciobanu D."/>
            <person name="Clum A."/>
            <person name="Salamov A."/>
            <person name="Andreopoulos B."/>
            <person name="Cheng J.F."/>
            <person name="Woyke T."/>
            <person name="Pelin A."/>
            <person name="Henrissat B."/>
            <person name="Reynolds N.K."/>
            <person name="Benny G.L."/>
            <person name="Smith M.E."/>
            <person name="James T.Y."/>
            <person name="Grigoriev I.V."/>
        </authorList>
    </citation>
    <scope>NUCLEOTIDE SEQUENCE [LARGE SCALE GENOMIC DNA]</scope>
    <source>
        <strain evidence="4">CSF55</strain>
    </source>
</reference>
<dbReference type="EMBL" id="KE560551">
    <property type="protein sequence ID" value="EPZ36485.1"/>
    <property type="molecule type" value="Genomic_DNA"/>
</dbReference>
<dbReference type="Proteomes" id="UP000281549">
    <property type="component" value="Unassembled WGS sequence"/>
</dbReference>